<comment type="similarity">
    <text evidence="1">Belongs to the short-chain dehydrogenases/reductases (SDR) family.</text>
</comment>
<keyword evidence="5" id="KW-1185">Reference proteome</keyword>
<protein>
    <submittedName>
        <fullName evidence="4">Uncharacterized protein</fullName>
    </submittedName>
</protein>
<gene>
    <name evidence="4" type="ORF">H2200_012411</name>
</gene>
<evidence type="ECO:0000256" key="3">
    <source>
        <dbReference type="ARBA" id="ARBA00023002"/>
    </source>
</evidence>
<dbReference type="InterPro" id="IPR036291">
    <property type="entry name" value="NAD(P)-bd_dom_sf"/>
</dbReference>
<dbReference type="GO" id="GO:0016491">
    <property type="term" value="F:oxidoreductase activity"/>
    <property type="evidence" value="ECO:0007669"/>
    <property type="project" value="UniProtKB-KW"/>
</dbReference>
<dbReference type="PANTHER" id="PTHR43618">
    <property type="entry name" value="7-ALPHA-HYDROXYSTEROID DEHYDROGENASE"/>
    <property type="match status" value="1"/>
</dbReference>
<evidence type="ECO:0000313" key="4">
    <source>
        <dbReference type="EMBL" id="KAJ9603116.1"/>
    </source>
</evidence>
<comment type="caution">
    <text evidence="4">The sequence shown here is derived from an EMBL/GenBank/DDBJ whole genome shotgun (WGS) entry which is preliminary data.</text>
</comment>
<name>A0AA38WXS2_9EURO</name>
<dbReference type="Pfam" id="PF13561">
    <property type="entry name" value="adh_short_C2"/>
    <property type="match status" value="1"/>
</dbReference>
<evidence type="ECO:0000256" key="2">
    <source>
        <dbReference type="ARBA" id="ARBA00022857"/>
    </source>
</evidence>
<dbReference type="PANTHER" id="PTHR43618:SF13">
    <property type="entry name" value="CHAIN DEHYDROGENASE, PUTATIVE (AFU_ORTHOLOGUE AFUA_1G17650)-RELATED"/>
    <property type="match status" value="1"/>
</dbReference>
<sequence>MNSLFHEADFEGRDVVEASFSNDSKIGGFQAFDYFRDGSFYVLNVPGHTIGHVGALVRTTPDSQLSNNSYGALSAHVGSVEDGNLTQHTKIYTVNMKVALVTASSAGLGAAIAKVMVFNVRVVINYSSNASRAEALIDELHEVASRSKAPGSDCEGSDSTNVDSAVPRAVAFRADLGKRSDIEDLVSAAIKTYGRLDVVVSNGGWTRIRKFNDLDDNMDEDDWDKCFNINVKAHMWLMKVVRPHLEATEGAFITVASVAGVKPSGSSVPYAVTKAAQIHLVKCLARIMSPKVRVNSVSPSILMTDWGRQFPEESLNIAKEATLLKRFATVEDVADQVRLLALSPSITSQNIVIDAGFST</sequence>
<dbReference type="AlphaFoldDB" id="A0AA38WXS2"/>
<keyword evidence="3" id="KW-0560">Oxidoreductase</keyword>
<dbReference type="Gene3D" id="3.40.50.720">
    <property type="entry name" value="NAD(P)-binding Rossmann-like Domain"/>
    <property type="match status" value="1"/>
</dbReference>
<dbReference type="SUPFAM" id="SSF51735">
    <property type="entry name" value="NAD(P)-binding Rossmann-fold domains"/>
    <property type="match status" value="1"/>
</dbReference>
<keyword evidence="2" id="KW-0521">NADP</keyword>
<evidence type="ECO:0000256" key="1">
    <source>
        <dbReference type="ARBA" id="ARBA00006484"/>
    </source>
</evidence>
<dbReference type="CDD" id="cd05233">
    <property type="entry name" value="SDR_c"/>
    <property type="match status" value="1"/>
</dbReference>
<evidence type="ECO:0000313" key="5">
    <source>
        <dbReference type="Proteomes" id="UP001172673"/>
    </source>
</evidence>
<reference evidence="4" key="1">
    <citation type="submission" date="2022-10" db="EMBL/GenBank/DDBJ databases">
        <title>Culturing micro-colonial fungi from biological soil crusts in the Mojave desert and describing Neophaeococcomyces mojavensis, and introducing the new genera and species Taxawa tesnikishii.</title>
        <authorList>
            <person name="Kurbessoian T."/>
            <person name="Stajich J.E."/>
        </authorList>
    </citation>
    <scope>NUCLEOTIDE SEQUENCE</scope>
    <source>
        <strain evidence="4">TK_41</strain>
    </source>
</reference>
<proteinExistence type="inferred from homology"/>
<dbReference type="EMBL" id="JAPDRK010000023">
    <property type="protein sequence ID" value="KAJ9603116.1"/>
    <property type="molecule type" value="Genomic_DNA"/>
</dbReference>
<dbReference type="InterPro" id="IPR052178">
    <property type="entry name" value="Sec_Metab_Biosynth_SDR"/>
</dbReference>
<dbReference type="InterPro" id="IPR002347">
    <property type="entry name" value="SDR_fam"/>
</dbReference>
<dbReference type="Proteomes" id="UP001172673">
    <property type="component" value="Unassembled WGS sequence"/>
</dbReference>
<dbReference type="PRINTS" id="PR00081">
    <property type="entry name" value="GDHRDH"/>
</dbReference>
<accession>A0AA38WXS2</accession>
<organism evidence="4 5">
    <name type="scientific">Cladophialophora chaetospira</name>
    <dbReference type="NCBI Taxonomy" id="386627"/>
    <lineage>
        <taxon>Eukaryota</taxon>
        <taxon>Fungi</taxon>
        <taxon>Dikarya</taxon>
        <taxon>Ascomycota</taxon>
        <taxon>Pezizomycotina</taxon>
        <taxon>Eurotiomycetes</taxon>
        <taxon>Chaetothyriomycetidae</taxon>
        <taxon>Chaetothyriales</taxon>
        <taxon>Herpotrichiellaceae</taxon>
        <taxon>Cladophialophora</taxon>
    </lineage>
</organism>